<dbReference type="InterPro" id="IPR036690">
    <property type="entry name" value="Fdx_antiC-bd_sf"/>
</dbReference>
<dbReference type="InterPro" id="IPR004532">
    <property type="entry name" value="Phe-tRNA-ligase_IIc_bsu_bact"/>
</dbReference>
<proteinExistence type="inferred from homology"/>
<dbReference type="PANTHER" id="PTHR10947:SF0">
    <property type="entry name" value="PHENYLALANINE--TRNA LIGASE BETA SUBUNIT"/>
    <property type="match status" value="1"/>
</dbReference>
<evidence type="ECO:0000256" key="3">
    <source>
        <dbReference type="ARBA" id="ARBA00011209"/>
    </source>
</evidence>
<sequence>MDLSMRWLADYTAIPEHITPREFAEAMTMSGSKVEGYTVEGSEIKNVVVGKILSIVPHPDSDHMVICKVDVGGPEILQIVTGAQNLKVGDLVPAAVHGAALPGGHKIKTSKLRGELSQGMLCSLSELGLTVHDFPNAIEEGIWVLDEPCEPGQDIREAMGLNDTVVEFEITPNRPDCLSVTGLAREASATFGSELKLPEPKLPQGKGNLNEMLSVEVKNSVLCPRYVARAVTNVKIMPSPRWMRERLRASGVRPINNIVDITNYVMLEYGQPMHAFDVNCVAGGKLVIRNAEPGETLETLDGVVRTLSPEMLVIADAEKPSAVAGVMGGESSGIHDETVTVVFESANFLGSSVRTTARKLGMRTEASSRFEKGLDPAICRAAADRACELVILLGAGEPVEGVIDVDSSSHTPTRVTLEADWINEFLGITVSREQMVKTLESLGFSMDGDEVIVPSWRGDVLHKADIAEEVARFYGYNKIPSTAIQGGVYGVITPEQKLERLAVSTLLAQGMSEICSYTFVSPKVFDKIRLPAQSPLRRTVNILNPLGEDTSVMRTTVFPSMMEVLARNYNNRNASASLFELAKEFIPKESADILPDELKTIALGLYGEDADYYHLKGIVEELLDVFGIHDYDVAAVCDHPTFHPGRCAGISKDGRSIALIGEAHPAVCANYEMGTRAYLGRIDLAALFELADVSDRVYHPLPRFPASTRDLALLCDDSLPMLTIEKAVSKAIGKILESISLFDCYKGSQIPEGKKSLAFAISMRASDRTLTDSEVNAAMDKALAAVKALGCELRM</sequence>
<name>A0ABR7NM78_9FIRM</name>
<dbReference type="SUPFAM" id="SSF54991">
    <property type="entry name" value="Anticodon-binding domain of PheRS"/>
    <property type="match status" value="1"/>
</dbReference>
<dbReference type="HAMAP" id="MF_00283">
    <property type="entry name" value="Phe_tRNA_synth_beta1"/>
    <property type="match status" value="1"/>
</dbReference>
<keyword evidence="5 16" id="KW-0820">tRNA-binding</keyword>
<comment type="catalytic activity">
    <reaction evidence="14 15">
        <text>tRNA(Phe) + L-phenylalanine + ATP = L-phenylalanyl-tRNA(Phe) + AMP + diphosphate + H(+)</text>
        <dbReference type="Rhea" id="RHEA:19413"/>
        <dbReference type="Rhea" id="RHEA-COMP:9668"/>
        <dbReference type="Rhea" id="RHEA-COMP:9699"/>
        <dbReference type="ChEBI" id="CHEBI:15378"/>
        <dbReference type="ChEBI" id="CHEBI:30616"/>
        <dbReference type="ChEBI" id="CHEBI:33019"/>
        <dbReference type="ChEBI" id="CHEBI:58095"/>
        <dbReference type="ChEBI" id="CHEBI:78442"/>
        <dbReference type="ChEBI" id="CHEBI:78531"/>
        <dbReference type="ChEBI" id="CHEBI:456215"/>
        <dbReference type="EC" id="6.1.1.20"/>
    </reaction>
</comment>
<keyword evidence="4 15" id="KW-0963">Cytoplasm</keyword>
<evidence type="ECO:0000259" key="18">
    <source>
        <dbReference type="PROSITE" id="PS51447"/>
    </source>
</evidence>
<dbReference type="InterPro" id="IPR012340">
    <property type="entry name" value="NA-bd_OB-fold"/>
</dbReference>
<dbReference type="NCBIfam" id="TIGR00472">
    <property type="entry name" value="pheT_bact"/>
    <property type="match status" value="1"/>
</dbReference>
<dbReference type="Pfam" id="PF03483">
    <property type="entry name" value="B3_4"/>
    <property type="match status" value="1"/>
</dbReference>
<evidence type="ECO:0000256" key="11">
    <source>
        <dbReference type="ARBA" id="ARBA00022884"/>
    </source>
</evidence>
<dbReference type="Pfam" id="PF17759">
    <property type="entry name" value="tRNA_synthFbeta"/>
    <property type="match status" value="1"/>
</dbReference>
<keyword evidence="8 15" id="KW-0547">Nucleotide-binding</keyword>
<evidence type="ECO:0000259" key="17">
    <source>
        <dbReference type="PROSITE" id="PS50886"/>
    </source>
</evidence>
<evidence type="ECO:0000256" key="9">
    <source>
        <dbReference type="ARBA" id="ARBA00022840"/>
    </source>
</evidence>
<dbReference type="InterPro" id="IPR033714">
    <property type="entry name" value="tRNA_bind_bactPheRS"/>
</dbReference>
<dbReference type="Gene3D" id="3.30.56.10">
    <property type="match status" value="2"/>
</dbReference>
<dbReference type="PROSITE" id="PS51447">
    <property type="entry name" value="FDX_ACB"/>
    <property type="match status" value="1"/>
</dbReference>
<dbReference type="InterPro" id="IPR005121">
    <property type="entry name" value="Fdx_antiC-bd"/>
</dbReference>
<evidence type="ECO:0000256" key="7">
    <source>
        <dbReference type="ARBA" id="ARBA00022723"/>
    </source>
</evidence>
<keyword evidence="12 15" id="KW-0648">Protein biosynthesis</keyword>
<dbReference type="Pfam" id="PF03484">
    <property type="entry name" value="B5"/>
    <property type="match status" value="1"/>
</dbReference>
<evidence type="ECO:0000256" key="15">
    <source>
        <dbReference type="HAMAP-Rule" id="MF_00283"/>
    </source>
</evidence>
<dbReference type="GO" id="GO:0004826">
    <property type="term" value="F:phenylalanine-tRNA ligase activity"/>
    <property type="evidence" value="ECO:0007669"/>
    <property type="project" value="UniProtKB-EC"/>
</dbReference>
<comment type="subcellular location">
    <subcellularLocation>
        <location evidence="1 15">Cytoplasm</location>
    </subcellularLocation>
</comment>
<comment type="similarity">
    <text evidence="2 15">Belongs to the phenylalanyl-tRNA synthetase beta subunit family. Type 1 subfamily.</text>
</comment>
<dbReference type="PROSITE" id="PS51483">
    <property type="entry name" value="B5"/>
    <property type="match status" value="1"/>
</dbReference>
<feature type="domain" description="FDX-ACB" evidence="18">
    <location>
        <begin position="702"/>
        <end position="794"/>
    </location>
</feature>
<evidence type="ECO:0000256" key="4">
    <source>
        <dbReference type="ARBA" id="ARBA00022490"/>
    </source>
</evidence>
<evidence type="ECO:0000256" key="10">
    <source>
        <dbReference type="ARBA" id="ARBA00022842"/>
    </source>
</evidence>
<feature type="binding site" evidence="15">
    <location>
        <position position="468"/>
    </location>
    <ligand>
        <name>Mg(2+)</name>
        <dbReference type="ChEBI" id="CHEBI:18420"/>
        <note>shared with alpha subunit</note>
    </ligand>
</feature>
<evidence type="ECO:0000313" key="21">
    <source>
        <dbReference type="Proteomes" id="UP000658131"/>
    </source>
</evidence>
<gene>
    <name evidence="15" type="primary">pheT</name>
    <name evidence="20" type="ORF">H8717_13985</name>
</gene>
<keyword evidence="10 15" id="KW-0460">Magnesium</keyword>
<dbReference type="NCBIfam" id="NF045760">
    <property type="entry name" value="YtpR"/>
    <property type="match status" value="1"/>
</dbReference>
<dbReference type="InterPro" id="IPR002547">
    <property type="entry name" value="tRNA-bd_dom"/>
</dbReference>
<dbReference type="InterPro" id="IPR041616">
    <property type="entry name" value="PheRS_beta_core"/>
</dbReference>
<evidence type="ECO:0000256" key="5">
    <source>
        <dbReference type="ARBA" id="ARBA00022555"/>
    </source>
</evidence>
<evidence type="ECO:0000256" key="8">
    <source>
        <dbReference type="ARBA" id="ARBA00022741"/>
    </source>
</evidence>
<accession>A0ABR7NM78</accession>
<feature type="binding site" evidence="15">
    <location>
        <position position="465"/>
    </location>
    <ligand>
        <name>Mg(2+)</name>
        <dbReference type="ChEBI" id="CHEBI:18420"/>
        <note>shared with alpha subunit</note>
    </ligand>
</feature>
<evidence type="ECO:0000259" key="19">
    <source>
        <dbReference type="PROSITE" id="PS51483"/>
    </source>
</evidence>
<dbReference type="Proteomes" id="UP000658131">
    <property type="component" value="Unassembled WGS sequence"/>
</dbReference>
<protein>
    <recommendedName>
        <fullName evidence="15">Phenylalanine--tRNA ligase beta subunit</fullName>
        <ecNumber evidence="15">6.1.1.20</ecNumber>
    </recommendedName>
    <alternativeName>
        <fullName evidence="15">Phenylalanyl-tRNA synthetase beta subunit</fullName>
        <shortName evidence="15">PheRS</shortName>
    </alternativeName>
</protein>
<dbReference type="Gene3D" id="3.30.70.380">
    <property type="entry name" value="Ferrodoxin-fold anticodon-binding domain"/>
    <property type="match status" value="1"/>
</dbReference>
<evidence type="ECO:0000256" key="16">
    <source>
        <dbReference type="PROSITE-ProRule" id="PRU00209"/>
    </source>
</evidence>
<comment type="caution">
    <text evidence="20">The sequence shown here is derived from an EMBL/GenBank/DDBJ whole genome shotgun (WGS) entry which is preliminary data.</text>
</comment>
<dbReference type="InterPro" id="IPR009061">
    <property type="entry name" value="DNA-bd_dom_put_sf"/>
</dbReference>
<evidence type="ECO:0000256" key="1">
    <source>
        <dbReference type="ARBA" id="ARBA00004496"/>
    </source>
</evidence>
<dbReference type="InterPro" id="IPR045060">
    <property type="entry name" value="Phe-tRNA-ligase_IIc_bsu"/>
</dbReference>
<feature type="binding site" evidence="15">
    <location>
        <position position="459"/>
    </location>
    <ligand>
        <name>Mg(2+)</name>
        <dbReference type="ChEBI" id="CHEBI:18420"/>
        <note>shared with alpha subunit</note>
    </ligand>
</feature>
<dbReference type="PROSITE" id="PS50886">
    <property type="entry name" value="TRBD"/>
    <property type="match status" value="1"/>
</dbReference>
<dbReference type="SUPFAM" id="SSF56037">
    <property type="entry name" value="PheT/TilS domain"/>
    <property type="match status" value="1"/>
</dbReference>
<dbReference type="RefSeq" id="WP_262400908.1">
    <property type="nucleotide sequence ID" value="NZ_JACRTB010000034.1"/>
</dbReference>
<evidence type="ECO:0000256" key="2">
    <source>
        <dbReference type="ARBA" id="ARBA00008653"/>
    </source>
</evidence>
<keyword evidence="11 16" id="KW-0694">RNA-binding</keyword>
<keyword evidence="7 15" id="KW-0479">Metal-binding</keyword>
<feature type="binding site" evidence="15">
    <location>
        <position position="469"/>
    </location>
    <ligand>
        <name>Mg(2+)</name>
        <dbReference type="ChEBI" id="CHEBI:18420"/>
        <note>shared with alpha subunit</note>
    </ligand>
</feature>
<dbReference type="SMART" id="SM00873">
    <property type="entry name" value="B3_4"/>
    <property type="match status" value="1"/>
</dbReference>
<feature type="domain" description="B5" evidence="19">
    <location>
        <begin position="410"/>
        <end position="481"/>
    </location>
</feature>
<evidence type="ECO:0000313" key="20">
    <source>
        <dbReference type="EMBL" id="MBC8577507.1"/>
    </source>
</evidence>
<reference evidence="20 21" key="1">
    <citation type="submission" date="2020-08" db="EMBL/GenBank/DDBJ databases">
        <title>Genome public.</title>
        <authorList>
            <person name="Liu C."/>
            <person name="Sun Q."/>
        </authorList>
    </citation>
    <scope>NUCLEOTIDE SEQUENCE [LARGE SCALE GENOMIC DNA]</scope>
    <source>
        <strain evidence="20 21">BX1</strain>
    </source>
</reference>
<feature type="domain" description="TRNA-binding" evidence="17">
    <location>
        <begin position="41"/>
        <end position="156"/>
    </location>
</feature>
<evidence type="ECO:0000256" key="14">
    <source>
        <dbReference type="ARBA" id="ARBA00049255"/>
    </source>
</evidence>
<organism evidence="20 21">
    <name type="scientific">Yanshouia hominis</name>
    <dbReference type="NCBI Taxonomy" id="2763673"/>
    <lineage>
        <taxon>Bacteria</taxon>
        <taxon>Bacillati</taxon>
        <taxon>Bacillota</taxon>
        <taxon>Clostridia</taxon>
        <taxon>Eubacteriales</taxon>
        <taxon>Oscillospiraceae</taxon>
        <taxon>Yanshouia</taxon>
    </lineage>
</organism>
<dbReference type="EC" id="6.1.1.20" evidence="15"/>
<dbReference type="Pfam" id="PF03147">
    <property type="entry name" value="FDX-ACB"/>
    <property type="match status" value="1"/>
</dbReference>
<keyword evidence="6 15" id="KW-0436">Ligase</keyword>
<keyword evidence="13 15" id="KW-0030">Aminoacyl-tRNA synthetase</keyword>
<dbReference type="InterPro" id="IPR045864">
    <property type="entry name" value="aa-tRNA-synth_II/BPL/LPL"/>
</dbReference>
<evidence type="ECO:0000256" key="13">
    <source>
        <dbReference type="ARBA" id="ARBA00023146"/>
    </source>
</evidence>
<dbReference type="SMART" id="SM00874">
    <property type="entry name" value="B5"/>
    <property type="match status" value="1"/>
</dbReference>
<evidence type="ECO:0000256" key="12">
    <source>
        <dbReference type="ARBA" id="ARBA00022917"/>
    </source>
</evidence>
<dbReference type="CDD" id="cd00769">
    <property type="entry name" value="PheRS_beta_core"/>
    <property type="match status" value="1"/>
</dbReference>
<dbReference type="SUPFAM" id="SSF46955">
    <property type="entry name" value="Putative DNA-binding domain"/>
    <property type="match status" value="1"/>
</dbReference>
<dbReference type="InterPro" id="IPR005147">
    <property type="entry name" value="tRNA_synthase_B5-dom"/>
</dbReference>
<dbReference type="CDD" id="cd02796">
    <property type="entry name" value="tRNA_bind_bactPheRS"/>
    <property type="match status" value="1"/>
</dbReference>
<dbReference type="SMART" id="SM00896">
    <property type="entry name" value="FDX-ACB"/>
    <property type="match status" value="1"/>
</dbReference>
<dbReference type="InterPro" id="IPR020825">
    <property type="entry name" value="Phe-tRNA_synthase-like_B3/B4"/>
</dbReference>
<dbReference type="PANTHER" id="PTHR10947">
    <property type="entry name" value="PHENYLALANYL-TRNA SYNTHETASE BETA CHAIN AND LEUCINE-RICH REPEAT-CONTAINING PROTEIN 47"/>
    <property type="match status" value="1"/>
</dbReference>
<evidence type="ECO:0000256" key="6">
    <source>
        <dbReference type="ARBA" id="ARBA00022598"/>
    </source>
</evidence>
<dbReference type="Pfam" id="PF01588">
    <property type="entry name" value="tRNA_bind"/>
    <property type="match status" value="1"/>
</dbReference>
<dbReference type="Gene3D" id="3.30.930.10">
    <property type="entry name" value="Bira Bifunctional Protein, Domain 2"/>
    <property type="match status" value="1"/>
</dbReference>
<dbReference type="Gene3D" id="2.40.50.140">
    <property type="entry name" value="Nucleic acid-binding proteins"/>
    <property type="match status" value="1"/>
</dbReference>
<comment type="cofactor">
    <cofactor evidence="15">
        <name>Mg(2+)</name>
        <dbReference type="ChEBI" id="CHEBI:18420"/>
    </cofactor>
    <text evidence="15">Binds 2 magnesium ions per tetramer.</text>
</comment>
<keyword evidence="21" id="KW-1185">Reference proteome</keyword>
<dbReference type="SUPFAM" id="SSF50249">
    <property type="entry name" value="Nucleic acid-binding proteins"/>
    <property type="match status" value="1"/>
</dbReference>
<dbReference type="Gene3D" id="3.50.40.10">
    <property type="entry name" value="Phenylalanyl-trna Synthetase, Chain B, domain 3"/>
    <property type="match status" value="1"/>
</dbReference>
<dbReference type="InterPro" id="IPR005146">
    <property type="entry name" value="B3/B4_tRNA-bd"/>
</dbReference>
<keyword evidence="9 15" id="KW-0067">ATP-binding</keyword>
<comment type="subunit">
    <text evidence="3 15">Tetramer of two alpha and two beta subunits.</text>
</comment>
<dbReference type="EMBL" id="JACRTB010000034">
    <property type="protein sequence ID" value="MBC8577507.1"/>
    <property type="molecule type" value="Genomic_DNA"/>
</dbReference>
<dbReference type="SUPFAM" id="SSF55681">
    <property type="entry name" value="Class II aaRS and biotin synthetases"/>
    <property type="match status" value="1"/>
</dbReference>